<comment type="caution">
    <text evidence="2">The sequence shown here is derived from an EMBL/GenBank/DDBJ whole genome shotgun (WGS) entry which is preliminary data.</text>
</comment>
<organism evidence="2 3">
    <name type="scientific">Plakobranchus ocellatus</name>
    <dbReference type="NCBI Taxonomy" id="259542"/>
    <lineage>
        <taxon>Eukaryota</taxon>
        <taxon>Metazoa</taxon>
        <taxon>Spiralia</taxon>
        <taxon>Lophotrochozoa</taxon>
        <taxon>Mollusca</taxon>
        <taxon>Gastropoda</taxon>
        <taxon>Heterobranchia</taxon>
        <taxon>Euthyneura</taxon>
        <taxon>Panpulmonata</taxon>
        <taxon>Sacoglossa</taxon>
        <taxon>Placobranchoidea</taxon>
        <taxon>Plakobranchidae</taxon>
        <taxon>Plakobranchus</taxon>
    </lineage>
</organism>
<dbReference type="Proteomes" id="UP000735302">
    <property type="component" value="Unassembled WGS sequence"/>
</dbReference>
<evidence type="ECO:0000313" key="2">
    <source>
        <dbReference type="EMBL" id="GFO42944.1"/>
    </source>
</evidence>
<evidence type="ECO:0000313" key="3">
    <source>
        <dbReference type="Proteomes" id="UP000735302"/>
    </source>
</evidence>
<reference evidence="2 3" key="1">
    <citation type="journal article" date="2021" name="Elife">
        <title>Chloroplast acquisition without the gene transfer in kleptoplastic sea slugs, Plakobranchus ocellatus.</title>
        <authorList>
            <person name="Maeda T."/>
            <person name="Takahashi S."/>
            <person name="Yoshida T."/>
            <person name="Shimamura S."/>
            <person name="Takaki Y."/>
            <person name="Nagai Y."/>
            <person name="Toyoda A."/>
            <person name="Suzuki Y."/>
            <person name="Arimoto A."/>
            <person name="Ishii H."/>
            <person name="Satoh N."/>
            <person name="Nishiyama T."/>
            <person name="Hasebe M."/>
            <person name="Maruyama T."/>
            <person name="Minagawa J."/>
            <person name="Obokata J."/>
            <person name="Shigenobu S."/>
        </authorList>
    </citation>
    <scope>NUCLEOTIDE SEQUENCE [LARGE SCALE GENOMIC DNA]</scope>
</reference>
<gene>
    <name evidence="2" type="ORF">PoB_006944900</name>
</gene>
<dbReference type="AlphaFoldDB" id="A0AAV4DFR1"/>
<name>A0AAV4DFR1_9GAST</name>
<dbReference type="EMBL" id="BLXT01007825">
    <property type="protein sequence ID" value="GFO42944.1"/>
    <property type="molecule type" value="Genomic_DNA"/>
</dbReference>
<protein>
    <submittedName>
        <fullName evidence="2">Uncharacterized protein</fullName>
    </submittedName>
</protein>
<keyword evidence="3" id="KW-1185">Reference proteome</keyword>
<feature type="region of interest" description="Disordered" evidence="1">
    <location>
        <begin position="1"/>
        <end position="35"/>
    </location>
</feature>
<sequence>MLSGGGGAQTCSRRIPADLSKGSLSTEPPKLHHPQMSGQISLSVENFSSVSVLLPLCVCVTISNESAQKSADAFLSRVQVPPCHPRPACLKCWLFLQTAL</sequence>
<proteinExistence type="predicted"/>
<accession>A0AAV4DFR1</accession>
<evidence type="ECO:0000256" key="1">
    <source>
        <dbReference type="SAM" id="MobiDB-lite"/>
    </source>
</evidence>